<evidence type="ECO:0000256" key="4">
    <source>
        <dbReference type="ARBA" id="ARBA00023128"/>
    </source>
</evidence>
<evidence type="ECO:0000256" key="1">
    <source>
        <dbReference type="ARBA" id="ARBA00004173"/>
    </source>
</evidence>
<dbReference type="GO" id="GO:0005739">
    <property type="term" value="C:mitochondrion"/>
    <property type="evidence" value="ECO:0007669"/>
    <property type="project" value="UniProtKB-SubCell"/>
</dbReference>
<dbReference type="GO" id="GO:0047496">
    <property type="term" value="P:vesicle transport along microtubule"/>
    <property type="evidence" value="ECO:0007669"/>
    <property type="project" value="TreeGrafter"/>
</dbReference>
<dbReference type="GO" id="GO:0048011">
    <property type="term" value="P:neurotrophin TRK receptor signaling pathway"/>
    <property type="evidence" value="ECO:0007669"/>
    <property type="project" value="TreeGrafter"/>
</dbReference>
<dbReference type="GO" id="GO:0030425">
    <property type="term" value="C:dendrite"/>
    <property type="evidence" value="ECO:0007669"/>
    <property type="project" value="TreeGrafter"/>
</dbReference>
<accession>A0A3Q3W1Q2</accession>
<feature type="compositionally biased region" description="Polar residues" evidence="6">
    <location>
        <begin position="525"/>
        <end position="545"/>
    </location>
</feature>
<dbReference type="SMART" id="SM01424">
    <property type="entry name" value="HAP1_N"/>
    <property type="match status" value="1"/>
</dbReference>
<feature type="coiled-coil region" evidence="5">
    <location>
        <begin position="264"/>
        <end position="361"/>
    </location>
</feature>
<feature type="coiled-coil region" evidence="5">
    <location>
        <begin position="177"/>
        <end position="204"/>
    </location>
</feature>
<evidence type="ECO:0000313" key="9">
    <source>
        <dbReference type="Ensembl" id="ENSMMOP00000009981.1"/>
    </source>
</evidence>
<dbReference type="Pfam" id="PF04849">
    <property type="entry name" value="HAP1_N"/>
    <property type="match status" value="2"/>
</dbReference>
<dbReference type="STRING" id="94237.ENSMMOP00000009981"/>
<dbReference type="SMART" id="SM01423">
    <property type="entry name" value="Milton"/>
    <property type="match status" value="1"/>
</dbReference>
<evidence type="ECO:0000256" key="5">
    <source>
        <dbReference type="SAM" id="Coils"/>
    </source>
</evidence>
<keyword evidence="4" id="KW-0496">Mitochondrion</keyword>
<dbReference type="GO" id="GO:0098957">
    <property type="term" value="P:anterograde axonal transport of mitochondrion"/>
    <property type="evidence" value="ECO:0007669"/>
    <property type="project" value="TreeGrafter"/>
</dbReference>
<dbReference type="Pfam" id="PF12448">
    <property type="entry name" value="Milton"/>
    <property type="match status" value="1"/>
</dbReference>
<comment type="subcellular location">
    <subcellularLocation>
        <location evidence="1">Mitochondrion</location>
    </subcellularLocation>
</comment>
<feature type="compositionally biased region" description="Polar residues" evidence="6">
    <location>
        <begin position="449"/>
        <end position="462"/>
    </location>
</feature>
<dbReference type="PANTHER" id="PTHR15751:SF14">
    <property type="entry name" value="HUNTINGTIN-ASSOCIATED PROTEIN 1"/>
    <property type="match status" value="1"/>
</dbReference>
<protein>
    <submittedName>
        <fullName evidence="9">Uncharacterized protein</fullName>
    </submittedName>
</protein>
<feature type="compositionally biased region" description="Low complexity" evidence="6">
    <location>
        <begin position="433"/>
        <end position="448"/>
    </location>
</feature>
<dbReference type="GO" id="GO:0022008">
    <property type="term" value="P:neurogenesis"/>
    <property type="evidence" value="ECO:0007669"/>
    <property type="project" value="TreeGrafter"/>
</dbReference>
<keyword evidence="3 5" id="KW-0175">Coiled coil</keyword>
<dbReference type="GO" id="GO:0048311">
    <property type="term" value="P:mitochondrion distribution"/>
    <property type="evidence" value="ECO:0007669"/>
    <property type="project" value="TreeGrafter"/>
</dbReference>
<dbReference type="InterPro" id="IPR051946">
    <property type="entry name" value="Intracell_Traff-Reg"/>
</dbReference>
<proteinExistence type="inferred from homology"/>
<feature type="compositionally biased region" description="Low complexity" evidence="6">
    <location>
        <begin position="35"/>
        <end position="44"/>
    </location>
</feature>
<feature type="compositionally biased region" description="Pro residues" evidence="6">
    <location>
        <begin position="45"/>
        <end position="55"/>
    </location>
</feature>
<dbReference type="Proteomes" id="UP000261620">
    <property type="component" value="Unplaced"/>
</dbReference>
<evidence type="ECO:0000256" key="2">
    <source>
        <dbReference type="ARBA" id="ARBA00007007"/>
    </source>
</evidence>
<dbReference type="GO" id="GO:0006605">
    <property type="term" value="P:protein targeting"/>
    <property type="evidence" value="ECO:0007669"/>
    <property type="project" value="TreeGrafter"/>
</dbReference>
<keyword evidence="10" id="KW-1185">Reference proteome</keyword>
<evidence type="ECO:0000256" key="3">
    <source>
        <dbReference type="ARBA" id="ARBA00023054"/>
    </source>
</evidence>
<organism evidence="9 10">
    <name type="scientific">Mola mola</name>
    <name type="common">Ocean sunfish</name>
    <name type="synonym">Tetraodon mola</name>
    <dbReference type="NCBI Taxonomy" id="94237"/>
    <lineage>
        <taxon>Eukaryota</taxon>
        <taxon>Metazoa</taxon>
        <taxon>Chordata</taxon>
        <taxon>Craniata</taxon>
        <taxon>Vertebrata</taxon>
        <taxon>Euteleostomi</taxon>
        <taxon>Actinopterygii</taxon>
        <taxon>Neopterygii</taxon>
        <taxon>Teleostei</taxon>
        <taxon>Neoteleostei</taxon>
        <taxon>Acanthomorphata</taxon>
        <taxon>Eupercaria</taxon>
        <taxon>Tetraodontiformes</taxon>
        <taxon>Molidae</taxon>
        <taxon>Mola</taxon>
    </lineage>
</organism>
<feature type="region of interest" description="Disordered" evidence="6">
    <location>
        <begin position="515"/>
        <end position="561"/>
    </location>
</feature>
<dbReference type="AlphaFoldDB" id="A0A3Q3W1Q2"/>
<dbReference type="GO" id="GO:0031410">
    <property type="term" value="C:cytoplasmic vesicle"/>
    <property type="evidence" value="ECO:0007669"/>
    <property type="project" value="TreeGrafter"/>
</dbReference>
<feature type="compositionally biased region" description="Polar residues" evidence="6">
    <location>
        <begin position="737"/>
        <end position="747"/>
    </location>
</feature>
<feature type="region of interest" description="Disordered" evidence="6">
    <location>
        <begin position="422"/>
        <end position="480"/>
    </location>
</feature>
<dbReference type="GO" id="GO:0005102">
    <property type="term" value="F:signaling receptor binding"/>
    <property type="evidence" value="ECO:0007669"/>
    <property type="project" value="TreeGrafter"/>
</dbReference>
<dbReference type="GO" id="GO:0017022">
    <property type="term" value="F:myosin binding"/>
    <property type="evidence" value="ECO:0007669"/>
    <property type="project" value="TreeGrafter"/>
</dbReference>
<feature type="domain" description="Trafficking kinesin-binding protein C-terminal" evidence="7">
    <location>
        <begin position="422"/>
        <end position="577"/>
    </location>
</feature>
<feature type="region of interest" description="Disordered" evidence="6">
    <location>
        <begin position="730"/>
        <end position="764"/>
    </location>
</feature>
<feature type="compositionally biased region" description="Low complexity" evidence="6">
    <location>
        <begin position="546"/>
        <end position="561"/>
    </location>
</feature>
<feature type="region of interest" description="Disordered" evidence="6">
    <location>
        <begin position="33"/>
        <end position="71"/>
    </location>
</feature>
<evidence type="ECO:0000313" key="10">
    <source>
        <dbReference type="Proteomes" id="UP000261620"/>
    </source>
</evidence>
<dbReference type="InterPro" id="IPR022154">
    <property type="entry name" value="TRAK1/2_C"/>
</dbReference>
<feature type="compositionally biased region" description="Basic and acidic residues" evidence="6">
    <location>
        <begin position="748"/>
        <end position="763"/>
    </location>
</feature>
<reference evidence="9" key="2">
    <citation type="submission" date="2025-09" db="UniProtKB">
        <authorList>
            <consortium name="Ensembl"/>
        </authorList>
    </citation>
    <scope>IDENTIFICATION</scope>
</reference>
<dbReference type="GO" id="GO:1904115">
    <property type="term" value="C:axon cytoplasm"/>
    <property type="evidence" value="ECO:0007669"/>
    <property type="project" value="GOC"/>
</dbReference>
<evidence type="ECO:0000259" key="8">
    <source>
        <dbReference type="SMART" id="SM01424"/>
    </source>
</evidence>
<evidence type="ECO:0000256" key="6">
    <source>
        <dbReference type="SAM" id="MobiDB-lite"/>
    </source>
</evidence>
<reference evidence="9" key="1">
    <citation type="submission" date="2025-08" db="UniProtKB">
        <authorList>
            <consortium name="Ensembl"/>
        </authorList>
    </citation>
    <scope>IDENTIFICATION</scope>
</reference>
<dbReference type="InterPro" id="IPR006933">
    <property type="entry name" value="HAP1_N"/>
</dbReference>
<dbReference type="PANTHER" id="PTHR15751">
    <property type="entry name" value="TRAFFICKING KINESIN-BINDING PROTEIN"/>
    <property type="match status" value="1"/>
</dbReference>
<comment type="similarity">
    <text evidence="2">Belongs to the milton family.</text>
</comment>
<dbReference type="Ensembl" id="ENSMMOT00000010155.1">
    <property type="protein sequence ID" value="ENSMMOP00000009981.1"/>
    <property type="gene ID" value="ENSMMOG00000007717.1"/>
</dbReference>
<name>A0A3Q3W1Q2_MOLML</name>
<feature type="domain" description="HAP1 N-terminal" evidence="8">
    <location>
        <begin position="85"/>
        <end position="361"/>
    </location>
</feature>
<evidence type="ECO:0000259" key="7">
    <source>
        <dbReference type="SMART" id="SM01423"/>
    </source>
</evidence>
<sequence>CLPEPPGGLSPTAGHTALGFAFILNPPAPVKLFQPASSPSSSSTPPAPLSPPSWPPQAHLDSHSAFSPHEGQREVPGLEIVSLLSEAQPNYTLRADSVFGYDHDDWLHTPLLPPEVVLGLTHEQIEETLKYFLLCSDRAGQVTKTYHDIKAVTHLLEEKERDLELAARIGQSLLKQTQELTARNEILDEQFEIAKEEIAQLRHELSMRDDLLQFYASTEEIENNIYTTVHIGGKIKPLGNQLTTETTSYEEQEQELMMVCVEELSSANKQVVDLSEELARKVEDSLRQQEEISSLLAQIVDLQARCKVVTHENEELSQNLCTSRESQLKLKSQLKDLQDKYSQCEDMLQEAREDIKNLRNKNLPNSTVQRYTALASVLPMDSLAAEIEGTFRKGLDTPAPSEYKNHQWRVFETVKVVNKAVRQRSRCHSPGVPGSSPASTRSSCTSTPQTSYYCSDNASLTLEDNGPKRLGQPGTPGGQDLEAALRSLSARQQRHSSERPFFDVDRERKLHALASQCDEGEGSSGFLTPNDSLTSSPAASTGTNYSNGSSPHSCGSSGGSRSYLPDRLQIVKPLEGSVTLHQWQQLAKPNLGGILHPRPGVLTKDFRELEVDIQHVYSLNDLEEDEPDLSRLPGAHGMRKTHNELTQAVYIVSLSYLPGFKVVFHAPCSLHAFDLPSCRNCELLSASSPSHPQHVLLGGQATSITTTNLTATSLGLLQLLQDRGISASPHPLHNLPYSHSTNPSGSTAKDRGEGSSSDREGRRNVFSLNLVEKLQSLGLHRVAARGMTGHSEAERDKQPDVL</sequence>